<dbReference type="EMBL" id="AZEC01000008">
    <property type="protein sequence ID" value="KRL12399.1"/>
    <property type="molecule type" value="Genomic_DNA"/>
</dbReference>
<feature type="transmembrane region" description="Helical" evidence="1">
    <location>
        <begin position="251"/>
        <end position="272"/>
    </location>
</feature>
<gene>
    <name evidence="2" type="ORF">FD09_GL002981</name>
</gene>
<dbReference type="SUPFAM" id="SSF158560">
    <property type="entry name" value="BH3980-like"/>
    <property type="match status" value="1"/>
</dbReference>
<feature type="transmembrane region" description="Helical" evidence="1">
    <location>
        <begin position="93"/>
        <end position="114"/>
    </location>
</feature>
<dbReference type="OrthoDB" id="1655249at2"/>
<keyword evidence="1" id="KW-1133">Transmembrane helix</keyword>
<keyword evidence="3" id="KW-1185">Reference proteome</keyword>
<keyword evidence="1" id="KW-0812">Transmembrane</keyword>
<feature type="transmembrane region" description="Helical" evidence="1">
    <location>
        <begin position="186"/>
        <end position="209"/>
    </location>
</feature>
<keyword evidence="1" id="KW-0472">Membrane</keyword>
<name>A0A0R1MW95_9LACO</name>
<dbReference type="Proteomes" id="UP000051330">
    <property type="component" value="Unassembled WGS sequence"/>
</dbReference>
<organism evidence="2 3">
    <name type="scientific">Schleiferilactobacillus perolens DSM 12744</name>
    <dbReference type="NCBI Taxonomy" id="1423792"/>
    <lineage>
        <taxon>Bacteria</taxon>
        <taxon>Bacillati</taxon>
        <taxon>Bacillota</taxon>
        <taxon>Bacilli</taxon>
        <taxon>Lactobacillales</taxon>
        <taxon>Lactobacillaceae</taxon>
        <taxon>Schleiferilactobacillus</taxon>
    </lineage>
</organism>
<sequence length="279" mass="31782">MATKTNQLIEENNTLREQLTPANKKYYEDLLLYMRTKEILKDDAVIEQELLTILTDIIAAQQDGVSAVDYFGKQPQETADDILAEVPTHWFSVLKMIGSVLLGYVLITAIPALTIPTSPVDIGTEIITGLYFTMAAFVIVTYIGRTTYKKQHEWGRLGWIIRWLLACVFIAPGFLLSFFLKTPWRIYLTGFIGIALICVLLVITGVIFWRENDKTIWWPFVPIVLIMALIGIVTRIPSWQAFLLNTDPGRIGLAVALGVALIVFYVLIWMLFRRTKREH</sequence>
<evidence type="ECO:0000256" key="1">
    <source>
        <dbReference type="SAM" id="Phobius"/>
    </source>
</evidence>
<feature type="transmembrane region" description="Helical" evidence="1">
    <location>
        <begin position="160"/>
        <end position="180"/>
    </location>
</feature>
<accession>A0A0R1MW95</accession>
<reference evidence="2 3" key="1">
    <citation type="journal article" date="2015" name="Genome Announc.">
        <title>Expanding the biotechnology potential of lactobacilli through comparative genomics of 213 strains and associated genera.</title>
        <authorList>
            <person name="Sun Z."/>
            <person name="Harris H.M."/>
            <person name="McCann A."/>
            <person name="Guo C."/>
            <person name="Argimon S."/>
            <person name="Zhang W."/>
            <person name="Yang X."/>
            <person name="Jeffery I.B."/>
            <person name="Cooney J.C."/>
            <person name="Kagawa T.F."/>
            <person name="Liu W."/>
            <person name="Song Y."/>
            <person name="Salvetti E."/>
            <person name="Wrobel A."/>
            <person name="Rasinkangas P."/>
            <person name="Parkhill J."/>
            <person name="Rea M.C."/>
            <person name="O'Sullivan O."/>
            <person name="Ritari J."/>
            <person name="Douillard F.P."/>
            <person name="Paul Ross R."/>
            <person name="Yang R."/>
            <person name="Briner A.E."/>
            <person name="Felis G.E."/>
            <person name="de Vos W.M."/>
            <person name="Barrangou R."/>
            <person name="Klaenhammer T.R."/>
            <person name="Caufield P.W."/>
            <person name="Cui Y."/>
            <person name="Zhang H."/>
            <person name="O'Toole P.W."/>
        </authorList>
    </citation>
    <scope>NUCLEOTIDE SEQUENCE [LARGE SCALE GENOMIC DNA]</scope>
    <source>
        <strain evidence="2 3">DSM 12744</strain>
    </source>
</reference>
<feature type="transmembrane region" description="Helical" evidence="1">
    <location>
        <begin position="126"/>
        <end position="148"/>
    </location>
</feature>
<feature type="transmembrane region" description="Helical" evidence="1">
    <location>
        <begin position="216"/>
        <end position="239"/>
    </location>
</feature>
<proteinExistence type="predicted"/>
<dbReference type="RefSeq" id="WP_057820786.1">
    <property type="nucleotide sequence ID" value="NZ_AZEC01000008.1"/>
</dbReference>
<comment type="caution">
    <text evidence="2">The sequence shown here is derived from an EMBL/GenBank/DDBJ whole genome shotgun (WGS) entry which is preliminary data.</text>
</comment>
<dbReference type="AlphaFoldDB" id="A0A0R1MW95"/>
<dbReference type="STRING" id="1423792.FD09_GL002981"/>
<protein>
    <submittedName>
        <fullName evidence="2">Uncharacterized protein</fullName>
    </submittedName>
</protein>
<dbReference type="PATRIC" id="fig|1423792.3.peg.3064"/>
<evidence type="ECO:0000313" key="2">
    <source>
        <dbReference type="EMBL" id="KRL12399.1"/>
    </source>
</evidence>
<evidence type="ECO:0000313" key="3">
    <source>
        <dbReference type="Proteomes" id="UP000051330"/>
    </source>
</evidence>